<evidence type="ECO:0000256" key="1">
    <source>
        <dbReference type="SAM" id="MobiDB-lite"/>
    </source>
</evidence>
<accession>A0ABX4ETA2</accession>
<evidence type="ECO:0000313" key="2">
    <source>
        <dbReference type="EMBL" id="OZI57010.1"/>
    </source>
</evidence>
<proteinExistence type="predicted"/>
<name>A0ABX4ETA2_9BORD</name>
<evidence type="ECO:0000313" key="3">
    <source>
        <dbReference type="Proteomes" id="UP000216354"/>
    </source>
</evidence>
<dbReference type="Proteomes" id="UP000216354">
    <property type="component" value="Unassembled WGS sequence"/>
</dbReference>
<comment type="caution">
    <text evidence="2">The sequence shown here is derived from an EMBL/GenBank/DDBJ whole genome shotgun (WGS) entry which is preliminary data.</text>
</comment>
<reference evidence="2 3" key="1">
    <citation type="submission" date="2017-05" db="EMBL/GenBank/DDBJ databases">
        <title>Complete and WGS of Bordetella genogroups.</title>
        <authorList>
            <person name="Spilker T."/>
            <person name="Lipuma J."/>
        </authorList>
    </citation>
    <scope>NUCLEOTIDE SEQUENCE [LARGE SCALE GENOMIC DNA]</scope>
    <source>
        <strain evidence="2 3">AU9795</strain>
    </source>
</reference>
<protein>
    <submittedName>
        <fullName evidence="2">Uncharacterized protein</fullName>
    </submittedName>
</protein>
<feature type="region of interest" description="Disordered" evidence="1">
    <location>
        <begin position="1"/>
        <end position="80"/>
    </location>
</feature>
<feature type="compositionally biased region" description="Polar residues" evidence="1">
    <location>
        <begin position="11"/>
        <end position="37"/>
    </location>
</feature>
<gene>
    <name evidence="2" type="ORF">CAL27_22355</name>
</gene>
<dbReference type="EMBL" id="NEVR01000006">
    <property type="protein sequence ID" value="OZI57010.1"/>
    <property type="molecule type" value="Genomic_DNA"/>
</dbReference>
<keyword evidence="3" id="KW-1185">Reference proteome</keyword>
<organism evidence="2 3">
    <name type="scientific">Bordetella genomosp. 1</name>
    <dbReference type="NCBI Taxonomy" id="1395607"/>
    <lineage>
        <taxon>Bacteria</taxon>
        <taxon>Pseudomonadati</taxon>
        <taxon>Pseudomonadota</taxon>
        <taxon>Betaproteobacteria</taxon>
        <taxon>Burkholderiales</taxon>
        <taxon>Alcaligenaceae</taxon>
        <taxon>Bordetella</taxon>
    </lineage>
</organism>
<feature type="compositionally biased region" description="Polar residues" evidence="1">
    <location>
        <begin position="55"/>
        <end position="80"/>
    </location>
</feature>
<sequence>MGAYQGAVTGSVGSVSQGNTVASSQTIGTGGSYQHAQAGTGGTASMSGSIMPSGASVSTSTNQYSTTKTSGMTWGNAPGTVNGSIANGAGAYGNTDTAAAAQGAFQMGVIGGFGSFGGFGHH</sequence>